<sequence>MMGAVSPSRRANAFAQALDERESEGAAADRSGGAAPEVPAGAAEKTRAGLTDGPSDERTALLSLADRLDALPKPAMDPDVKAAQRAQLLAAVENAFAGSGEGASVPGPRSARTERGGAHRASPLRPLSRLRPRTRLTRGLAAGGLSFGVAAGALSGAAVASTDALPGDTLYGLKLGMEDLKLGLAGDEADRGVVHLDHASTRLNEARRLLERGRSGPLDHESLGDIRRTLSHMRDDVFEGHRLLSQAYEREGEIAPIRSLSSFSRSHRTKWDEVRAGLPVQLTDVGDEVSSLFDAIEDEVGPLRPLLDSGQEDTDSAAGTDRDDRPGTGRTDRPPSPVPGGSGADGAEEDDRDGERQPSPSGSSGSTGPDGERLLPDPGDLLEPSPGEGGASKSPDGAPRLPEPDITIPPLLPNLLPGLGIETGDDSD</sequence>
<dbReference type="RefSeq" id="WP_093852037.1">
    <property type="nucleotide sequence ID" value="NZ_FOSG01000025.1"/>
</dbReference>
<feature type="compositionally biased region" description="Low complexity" evidence="1">
    <location>
        <begin position="32"/>
        <end position="43"/>
    </location>
</feature>
<evidence type="ECO:0000313" key="4">
    <source>
        <dbReference type="Proteomes" id="UP000198928"/>
    </source>
</evidence>
<reference evidence="4" key="1">
    <citation type="submission" date="2016-10" db="EMBL/GenBank/DDBJ databases">
        <authorList>
            <person name="Varghese N."/>
            <person name="Submissions S."/>
        </authorList>
    </citation>
    <scope>NUCLEOTIDE SEQUENCE [LARGE SCALE GENOMIC DNA]</scope>
    <source>
        <strain evidence="4">PL19</strain>
    </source>
</reference>
<dbReference type="AlphaFoldDB" id="A0A1I4JWP0"/>
<feature type="region of interest" description="Disordered" evidence="1">
    <location>
        <begin position="1"/>
        <end position="59"/>
    </location>
</feature>
<organism evidence="3 4">
    <name type="scientific">Streptomyces pini</name>
    <dbReference type="NCBI Taxonomy" id="1520580"/>
    <lineage>
        <taxon>Bacteria</taxon>
        <taxon>Bacillati</taxon>
        <taxon>Actinomycetota</taxon>
        <taxon>Actinomycetes</taxon>
        <taxon>Kitasatosporales</taxon>
        <taxon>Streptomycetaceae</taxon>
        <taxon>Streptomyces</taxon>
    </lineage>
</organism>
<accession>A0A1I4JWP0</accession>
<dbReference type="InterPro" id="IPR043725">
    <property type="entry name" value="DUF5667"/>
</dbReference>
<feature type="region of interest" description="Disordered" evidence="1">
    <location>
        <begin position="301"/>
        <end position="428"/>
    </location>
</feature>
<feature type="compositionally biased region" description="Low complexity" evidence="1">
    <location>
        <begin position="358"/>
        <end position="369"/>
    </location>
</feature>
<feature type="domain" description="DUF5667" evidence="2">
    <location>
        <begin position="164"/>
        <end position="256"/>
    </location>
</feature>
<evidence type="ECO:0000313" key="3">
    <source>
        <dbReference type="EMBL" id="SFL70995.1"/>
    </source>
</evidence>
<proteinExistence type="predicted"/>
<evidence type="ECO:0000256" key="1">
    <source>
        <dbReference type="SAM" id="MobiDB-lite"/>
    </source>
</evidence>
<feature type="region of interest" description="Disordered" evidence="1">
    <location>
        <begin position="98"/>
        <end position="132"/>
    </location>
</feature>
<dbReference type="OrthoDB" id="3402808at2"/>
<name>A0A1I4JWP0_9ACTN</name>
<dbReference type="Proteomes" id="UP000198928">
    <property type="component" value="Unassembled WGS sequence"/>
</dbReference>
<protein>
    <recommendedName>
        <fullName evidence="2">DUF5667 domain-containing protein</fullName>
    </recommendedName>
</protein>
<feature type="compositionally biased region" description="Basic and acidic residues" evidence="1">
    <location>
        <begin position="320"/>
        <end position="333"/>
    </location>
</feature>
<gene>
    <name evidence="3" type="ORF">SAMN05192584_1259</name>
</gene>
<dbReference type="EMBL" id="FOSG01000025">
    <property type="protein sequence ID" value="SFL70995.1"/>
    <property type="molecule type" value="Genomic_DNA"/>
</dbReference>
<keyword evidence="4" id="KW-1185">Reference proteome</keyword>
<evidence type="ECO:0000259" key="2">
    <source>
        <dbReference type="Pfam" id="PF18915"/>
    </source>
</evidence>
<dbReference type="Pfam" id="PF18915">
    <property type="entry name" value="DUF5667"/>
    <property type="match status" value="1"/>
</dbReference>